<dbReference type="EMBL" id="AMZH03007154">
    <property type="protein sequence ID" value="RRT62030.1"/>
    <property type="molecule type" value="Genomic_DNA"/>
</dbReference>
<sequence length="193" mass="21757">MPSSAPAHALALALPSARRLFNTRPRRNIISYNALVVLVAATEDFPPLGPIRCRTGSDACGDRVLQGQCRLCRWELFDKMPDKSLAPWTAMITGFSRCGKLNEALARFTVRHEVREYGFGEEDNYCSCISGVCLDRHGSLKKHTRYFRACQWSLILDLLLALLGAWRTDANIEMAERSSLGWKRSIWETAHSI</sequence>
<name>A0A426ZDI0_ENSVE</name>
<accession>A0A426ZDI0</accession>
<gene>
    <name evidence="1" type="ORF">B296_00043720</name>
</gene>
<proteinExistence type="predicted"/>
<organism evidence="1 2">
    <name type="scientific">Ensete ventricosum</name>
    <name type="common">Abyssinian banana</name>
    <name type="synonym">Musa ensete</name>
    <dbReference type="NCBI Taxonomy" id="4639"/>
    <lineage>
        <taxon>Eukaryota</taxon>
        <taxon>Viridiplantae</taxon>
        <taxon>Streptophyta</taxon>
        <taxon>Embryophyta</taxon>
        <taxon>Tracheophyta</taxon>
        <taxon>Spermatophyta</taxon>
        <taxon>Magnoliopsida</taxon>
        <taxon>Liliopsida</taxon>
        <taxon>Zingiberales</taxon>
        <taxon>Musaceae</taxon>
        <taxon>Ensete</taxon>
    </lineage>
</organism>
<evidence type="ECO:0000313" key="2">
    <source>
        <dbReference type="Proteomes" id="UP000287651"/>
    </source>
</evidence>
<dbReference type="InterPro" id="IPR011990">
    <property type="entry name" value="TPR-like_helical_dom_sf"/>
</dbReference>
<evidence type="ECO:0000313" key="1">
    <source>
        <dbReference type="EMBL" id="RRT62030.1"/>
    </source>
</evidence>
<evidence type="ECO:0008006" key="3">
    <source>
        <dbReference type="Google" id="ProtNLM"/>
    </source>
</evidence>
<protein>
    <recommendedName>
        <fullName evidence="3">Pentatricopeptide repeat-containing protein</fullName>
    </recommendedName>
</protein>
<dbReference type="AlphaFoldDB" id="A0A426ZDI0"/>
<dbReference type="Proteomes" id="UP000287651">
    <property type="component" value="Unassembled WGS sequence"/>
</dbReference>
<reference evidence="1 2" key="1">
    <citation type="journal article" date="2014" name="Agronomy (Basel)">
        <title>A Draft Genome Sequence for Ensete ventricosum, the Drought-Tolerant Tree Against Hunger.</title>
        <authorList>
            <person name="Harrison J."/>
            <person name="Moore K.A."/>
            <person name="Paszkiewicz K."/>
            <person name="Jones T."/>
            <person name="Grant M."/>
            <person name="Ambacheew D."/>
            <person name="Muzemil S."/>
            <person name="Studholme D.J."/>
        </authorList>
    </citation>
    <scope>NUCLEOTIDE SEQUENCE [LARGE SCALE GENOMIC DNA]</scope>
</reference>
<comment type="caution">
    <text evidence="1">The sequence shown here is derived from an EMBL/GenBank/DDBJ whole genome shotgun (WGS) entry which is preliminary data.</text>
</comment>
<dbReference type="Gene3D" id="1.25.40.10">
    <property type="entry name" value="Tetratricopeptide repeat domain"/>
    <property type="match status" value="1"/>
</dbReference>